<evidence type="ECO:0000313" key="1">
    <source>
        <dbReference type="EMBL" id="TEW76312.1"/>
    </source>
</evidence>
<proteinExistence type="predicted"/>
<name>A0A4Y8AWB5_9FLAO</name>
<dbReference type="AlphaFoldDB" id="A0A4Y8AWB5"/>
<reference evidence="1 2" key="1">
    <citation type="journal article" date="2011" name="J. Microbiol.">
        <title>Gramella jeungdoensis sp. nov., isolated from a solar saltern in Korea.</title>
        <authorList>
            <person name="Joung Y."/>
            <person name="Kim H."/>
            <person name="Jang T."/>
            <person name="Ahn T.S."/>
            <person name="Joh K."/>
        </authorList>
    </citation>
    <scope>NUCLEOTIDE SEQUENCE [LARGE SCALE GENOMIC DNA]</scope>
    <source>
        <strain evidence="1 2">KCTC 23123</strain>
    </source>
</reference>
<sequence>MTLHEKKKRAAVIAATIYVKMQENNEPIVARYGWGKMGLVRRMNDRELLFSKGRTIGARIN</sequence>
<evidence type="ECO:0000313" key="2">
    <source>
        <dbReference type="Proteomes" id="UP000298517"/>
    </source>
</evidence>
<organism evidence="1 2">
    <name type="scientific">Gramella jeungdoensis</name>
    <dbReference type="NCBI Taxonomy" id="708091"/>
    <lineage>
        <taxon>Bacteria</taxon>
        <taxon>Pseudomonadati</taxon>
        <taxon>Bacteroidota</taxon>
        <taxon>Flavobacteriia</taxon>
        <taxon>Flavobacteriales</taxon>
        <taxon>Flavobacteriaceae</taxon>
        <taxon>Christiangramia</taxon>
    </lineage>
</organism>
<gene>
    <name evidence="1" type="ORF">E2488_00205</name>
</gene>
<dbReference type="OrthoDB" id="1451606at2"/>
<dbReference type="RefSeq" id="WP_134246327.1">
    <property type="nucleotide sequence ID" value="NZ_SNQI01000001.1"/>
</dbReference>
<dbReference type="EMBL" id="SNQI01000001">
    <property type="protein sequence ID" value="TEW76312.1"/>
    <property type="molecule type" value="Genomic_DNA"/>
</dbReference>
<protein>
    <submittedName>
        <fullName evidence="1">Uncharacterized protein</fullName>
    </submittedName>
</protein>
<keyword evidence="2" id="KW-1185">Reference proteome</keyword>
<accession>A0A4Y8AWB5</accession>
<comment type="caution">
    <text evidence="1">The sequence shown here is derived from an EMBL/GenBank/DDBJ whole genome shotgun (WGS) entry which is preliminary data.</text>
</comment>
<dbReference type="Proteomes" id="UP000298517">
    <property type="component" value="Unassembled WGS sequence"/>
</dbReference>